<dbReference type="AlphaFoldDB" id="A0A1B7HP27"/>
<reference evidence="4 5" key="1">
    <citation type="submission" date="2016-04" db="EMBL/GenBank/DDBJ databases">
        <title>ATOL: Assembling a taxonomically balanced genome-scale reconstruction of the evolutionary history of the Enterobacteriaceae.</title>
        <authorList>
            <person name="Plunkett G.III."/>
            <person name="Neeno-Eckwall E.C."/>
            <person name="Glasner J.D."/>
            <person name="Perna N.T."/>
        </authorList>
    </citation>
    <scope>NUCLEOTIDE SEQUENCE [LARGE SCALE GENOMIC DNA]</scope>
    <source>
        <strain evidence="4 5">ATCC 51607</strain>
    </source>
</reference>
<gene>
    <name evidence="4" type="ORF">M979_2274</name>
</gene>
<dbReference type="RefSeq" id="WP_064554991.1">
    <property type="nucleotide sequence ID" value="NZ_LXEO01000028.1"/>
</dbReference>
<evidence type="ECO:0000256" key="1">
    <source>
        <dbReference type="ARBA" id="ARBA00022679"/>
    </source>
</evidence>
<dbReference type="InterPro" id="IPR013011">
    <property type="entry name" value="PTS_EIIB_2"/>
</dbReference>
<dbReference type="GO" id="GO:0008982">
    <property type="term" value="F:protein-N(PI)-phosphohistidine-sugar phosphotransferase activity"/>
    <property type="evidence" value="ECO:0007669"/>
    <property type="project" value="InterPro"/>
</dbReference>
<feature type="domain" description="PTS EIIB type-2" evidence="3">
    <location>
        <begin position="2"/>
        <end position="91"/>
    </location>
</feature>
<evidence type="ECO:0000259" key="3">
    <source>
        <dbReference type="PROSITE" id="PS51099"/>
    </source>
</evidence>
<evidence type="ECO:0000313" key="5">
    <source>
        <dbReference type="Proteomes" id="UP000078286"/>
    </source>
</evidence>
<organism evidence="4 5">
    <name type="scientific">Buttiauxella noackiae ATCC 51607</name>
    <dbReference type="NCBI Taxonomy" id="1354255"/>
    <lineage>
        <taxon>Bacteria</taxon>
        <taxon>Pseudomonadati</taxon>
        <taxon>Pseudomonadota</taxon>
        <taxon>Gammaproteobacteria</taxon>
        <taxon>Enterobacterales</taxon>
        <taxon>Enterobacteriaceae</taxon>
        <taxon>Buttiauxella</taxon>
    </lineage>
</organism>
<dbReference type="InterPro" id="IPR036095">
    <property type="entry name" value="PTS_EIIB-like_sf"/>
</dbReference>
<evidence type="ECO:0000313" key="4">
    <source>
        <dbReference type="EMBL" id="OAT17385.1"/>
    </source>
</evidence>
<comment type="caution">
    <text evidence="4">The sequence shown here is derived from an EMBL/GenBank/DDBJ whole genome shotgun (WGS) entry which is preliminary data.</text>
</comment>
<proteinExistence type="predicted"/>
<dbReference type="Proteomes" id="UP000078286">
    <property type="component" value="Unassembled WGS sequence"/>
</dbReference>
<keyword evidence="5" id="KW-1185">Reference proteome</keyword>
<name>A0A1B7HP27_9ENTR</name>
<sequence>MKKILVACGTGMATSTMIAQKLTRFLGENGINATTNQCCLSEIPLNKQGVDLIVTSMKTSTDYGVPCLNGAAFLTGINDEALKQQLLDLLK</sequence>
<keyword evidence="2" id="KW-0598">Phosphotransferase system</keyword>
<dbReference type="CDD" id="cd05566">
    <property type="entry name" value="PTS_IIB_galactitol"/>
    <property type="match status" value="1"/>
</dbReference>
<dbReference type="EMBL" id="LXEO01000028">
    <property type="protein sequence ID" value="OAT17385.1"/>
    <property type="molecule type" value="Genomic_DNA"/>
</dbReference>
<evidence type="ECO:0000256" key="2">
    <source>
        <dbReference type="ARBA" id="ARBA00022683"/>
    </source>
</evidence>
<dbReference type="GO" id="GO:0009401">
    <property type="term" value="P:phosphoenolpyruvate-dependent sugar phosphotransferase system"/>
    <property type="evidence" value="ECO:0007669"/>
    <property type="project" value="UniProtKB-KW"/>
</dbReference>
<dbReference type="EC" id="2.7.1.191" evidence="4"/>
<dbReference type="InterPro" id="IPR003501">
    <property type="entry name" value="PTS_EIIB_2/3"/>
</dbReference>
<accession>A0A1B7HP27</accession>
<keyword evidence="1 4" id="KW-0808">Transferase</keyword>
<dbReference type="Gene3D" id="3.40.50.2300">
    <property type="match status" value="1"/>
</dbReference>
<protein>
    <submittedName>
        <fullName evidence="4">PTS system galactitol-specific IIB component</fullName>
        <ecNumber evidence="4">2.7.1.191</ecNumber>
    </submittedName>
</protein>
<dbReference type="PATRIC" id="fig|1354255.3.peg.2352"/>
<dbReference type="PROSITE" id="PS51099">
    <property type="entry name" value="PTS_EIIB_TYPE_2"/>
    <property type="match status" value="1"/>
</dbReference>
<dbReference type="Pfam" id="PF02302">
    <property type="entry name" value="PTS_IIB"/>
    <property type="match status" value="1"/>
</dbReference>
<dbReference type="SUPFAM" id="SSF52794">
    <property type="entry name" value="PTS system IIB component-like"/>
    <property type="match status" value="1"/>
</dbReference>